<reference evidence="10 11" key="1">
    <citation type="submission" date="2019-03" db="EMBL/GenBank/DDBJ databases">
        <title>Dyadobacter AR-3-6 sp. nov., isolated from arctic soil.</title>
        <authorList>
            <person name="Chaudhary D.K."/>
        </authorList>
    </citation>
    <scope>NUCLEOTIDE SEQUENCE [LARGE SCALE GENOMIC DNA]</scope>
    <source>
        <strain evidence="10 11">AR-3-6</strain>
    </source>
</reference>
<protein>
    <recommendedName>
        <fullName evidence="2">histidine kinase</fullName>
        <ecNumber evidence="2">2.7.13.3</ecNumber>
    </recommendedName>
</protein>
<keyword evidence="5 8" id="KW-0812">Transmembrane</keyword>
<dbReference type="InterPro" id="IPR036890">
    <property type="entry name" value="HATPase_C_sf"/>
</dbReference>
<evidence type="ECO:0000256" key="8">
    <source>
        <dbReference type="SAM" id="Phobius"/>
    </source>
</evidence>
<dbReference type="OrthoDB" id="1522504at2"/>
<evidence type="ECO:0000256" key="2">
    <source>
        <dbReference type="ARBA" id="ARBA00012438"/>
    </source>
</evidence>
<keyword evidence="3" id="KW-0597">Phosphoprotein</keyword>
<dbReference type="SUPFAM" id="SSF47384">
    <property type="entry name" value="Homodimeric domain of signal transducing histidine kinase"/>
    <property type="match status" value="1"/>
</dbReference>
<dbReference type="InterPro" id="IPR036097">
    <property type="entry name" value="HisK_dim/P_sf"/>
</dbReference>
<keyword evidence="8" id="KW-0472">Membrane</keyword>
<evidence type="ECO:0000256" key="5">
    <source>
        <dbReference type="ARBA" id="ARBA00022692"/>
    </source>
</evidence>
<comment type="catalytic activity">
    <reaction evidence="1">
        <text>ATP + protein L-histidine = ADP + protein N-phospho-L-histidine.</text>
        <dbReference type="EC" id="2.7.13.3"/>
    </reaction>
</comment>
<dbReference type="PANTHER" id="PTHR45436">
    <property type="entry name" value="SENSOR HISTIDINE KINASE YKOH"/>
    <property type="match status" value="1"/>
</dbReference>
<keyword evidence="4" id="KW-0808">Transferase</keyword>
<feature type="transmembrane region" description="Helical" evidence="8">
    <location>
        <begin position="16"/>
        <end position="35"/>
    </location>
</feature>
<dbReference type="GO" id="GO:0005886">
    <property type="term" value="C:plasma membrane"/>
    <property type="evidence" value="ECO:0007669"/>
    <property type="project" value="TreeGrafter"/>
</dbReference>
<dbReference type="SMART" id="SM00387">
    <property type="entry name" value="HATPase_c"/>
    <property type="match status" value="1"/>
</dbReference>
<keyword evidence="7 8" id="KW-1133">Transmembrane helix</keyword>
<evidence type="ECO:0000256" key="3">
    <source>
        <dbReference type="ARBA" id="ARBA00022553"/>
    </source>
</evidence>
<dbReference type="Proteomes" id="UP000294850">
    <property type="component" value="Unassembled WGS sequence"/>
</dbReference>
<gene>
    <name evidence="10" type="ORF">E0F88_19690</name>
</gene>
<dbReference type="RefSeq" id="WP_131959995.1">
    <property type="nucleotide sequence ID" value="NZ_SMFL01000007.1"/>
</dbReference>
<evidence type="ECO:0000256" key="1">
    <source>
        <dbReference type="ARBA" id="ARBA00000085"/>
    </source>
</evidence>
<evidence type="ECO:0000256" key="7">
    <source>
        <dbReference type="ARBA" id="ARBA00022989"/>
    </source>
</evidence>
<feature type="transmembrane region" description="Helical" evidence="8">
    <location>
        <begin position="134"/>
        <end position="156"/>
    </location>
</feature>
<evidence type="ECO:0000256" key="6">
    <source>
        <dbReference type="ARBA" id="ARBA00022777"/>
    </source>
</evidence>
<dbReference type="InterPro" id="IPR003594">
    <property type="entry name" value="HATPase_dom"/>
</dbReference>
<dbReference type="AlphaFoldDB" id="A0A4R5DR52"/>
<dbReference type="InterPro" id="IPR050428">
    <property type="entry name" value="TCS_sensor_his_kinase"/>
</dbReference>
<dbReference type="SUPFAM" id="SSF55874">
    <property type="entry name" value="ATPase domain of HSP90 chaperone/DNA topoisomerase II/histidine kinase"/>
    <property type="match status" value="1"/>
</dbReference>
<feature type="domain" description="Histidine kinase" evidence="9">
    <location>
        <begin position="223"/>
        <end position="425"/>
    </location>
</feature>
<dbReference type="GO" id="GO:0000155">
    <property type="term" value="F:phosphorelay sensor kinase activity"/>
    <property type="evidence" value="ECO:0007669"/>
    <property type="project" value="InterPro"/>
</dbReference>
<dbReference type="InterPro" id="IPR005467">
    <property type="entry name" value="His_kinase_dom"/>
</dbReference>
<keyword evidence="6 10" id="KW-0418">Kinase</keyword>
<dbReference type="Pfam" id="PF02518">
    <property type="entry name" value="HATPase_c"/>
    <property type="match status" value="1"/>
</dbReference>
<accession>A0A4R5DR52</accession>
<name>A0A4R5DR52_9BACT</name>
<organism evidence="10 11">
    <name type="scientific">Dyadobacter psychrotolerans</name>
    <dbReference type="NCBI Taxonomy" id="2541721"/>
    <lineage>
        <taxon>Bacteria</taxon>
        <taxon>Pseudomonadati</taxon>
        <taxon>Bacteroidota</taxon>
        <taxon>Cytophagia</taxon>
        <taxon>Cytophagales</taxon>
        <taxon>Spirosomataceae</taxon>
        <taxon>Dyadobacter</taxon>
    </lineage>
</organism>
<evidence type="ECO:0000256" key="4">
    <source>
        <dbReference type="ARBA" id="ARBA00022679"/>
    </source>
</evidence>
<dbReference type="EMBL" id="SMFL01000007">
    <property type="protein sequence ID" value="TDE13273.1"/>
    <property type="molecule type" value="Genomic_DNA"/>
</dbReference>
<dbReference type="SMART" id="SM00388">
    <property type="entry name" value="HisKA"/>
    <property type="match status" value="1"/>
</dbReference>
<dbReference type="PROSITE" id="PS50109">
    <property type="entry name" value="HIS_KIN"/>
    <property type="match status" value="1"/>
</dbReference>
<evidence type="ECO:0000313" key="11">
    <source>
        <dbReference type="Proteomes" id="UP000294850"/>
    </source>
</evidence>
<comment type="caution">
    <text evidence="10">The sequence shown here is derived from an EMBL/GenBank/DDBJ whole genome shotgun (WGS) entry which is preliminary data.</text>
</comment>
<dbReference type="Gene3D" id="3.30.565.10">
    <property type="entry name" value="Histidine kinase-like ATPase, C-terminal domain"/>
    <property type="match status" value="1"/>
</dbReference>
<dbReference type="PANTHER" id="PTHR45436:SF5">
    <property type="entry name" value="SENSOR HISTIDINE KINASE TRCS"/>
    <property type="match status" value="1"/>
</dbReference>
<sequence>MGNVKRKLLHQTLRGYGLYAVLILLLSTPFFYFLIQKLHLDDVDEGLVLRADEFKMHILPGLNASEIDQWNRFNRDMKILKEPVIKGDSLSFQFYYDSLITELEPYRVLLSPVKIGNLPYTLSVKNDLIESEDLIMSLALLYSGLLVVLLAGLFYITKYYSNRLWLPFYNTLDSIEQYEIDKTHKPDLPDPAIEEFSRLNQSVQNLIDRSKVTYENQQEFIENAAHELQTPLAVLHAKLDSFLQLPDLTASQLAALSPLYDLLARLNRLNKNLLLLSKIDHQSYHTAERFDLALVVEKTIDFFEDQATEKNIRFEHVKLESHWVVYNMALVEILVSNLLLNALTHNREYGVIHIELKGSTLIISNTGATSTVLAADKLFQRFAKTGNASKGNGLGLAIVKKITDLYGWKIGYSFEDGLHCFKVRF</sequence>
<evidence type="ECO:0000259" key="9">
    <source>
        <dbReference type="PROSITE" id="PS50109"/>
    </source>
</evidence>
<keyword evidence="11" id="KW-1185">Reference proteome</keyword>
<dbReference type="Gene3D" id="1.10.287.130">
    <property type="match status" value="1"/>
</dbReference>
<proteinExistence type="predicted"/>
<dbReference type="Pfam" id="PF00512">
    <property type="entry name" value="HisKA"/>
    <property type="match status" value="1"/>
</dbReference>
<dbReference type="InterPro" id="IPR003661">
    <property type="entry name" value="HisK_dim/P_dom"/>
</dbReference>
<evidence type="ECO:0000313" key="10">
    <source>
        <dbReference type="EMBL" id="TDE13273.1"/>
    </source>
</evidence>
<dbReference type="EC" id="2.7.13.3" evidence="2"/>